<evidence type="ECO:0000313" key="1">
    <source>
        <dbReference type="EMBL" id="MPN55457.1"/>
    </source>
</evidence>
<accession>A0A645IWF2</accession>
<gene>
    <name evidence="1" type="ORF">SDC9_203139</name>
</gene>
<organism evidence="1">
    <name type="scientific">bioreactor metagenome</name>
    <dbReference type="NCBI Taxonomy" id="1076179"/>
    <lineage>
        <taxon>unclassified sequences</taxon>
        <taxon>metagenomes</taxon>
        <taxon>ecological metagenomes</taxon>
    </lineage>
</organism>
<comment type="caution">
    <text evidence="1">The sequence shown here is derived from an EMBL/GenBank/DDBJ whole genome shotgun (WGS) entry which is preliminary data.</text>
</comment>
<reference evidence="1" key="1">
    <citation type="submission" date="2019-08" db="EMBL/GenBank/DDBJ databases">
        <authorList>
            <person name="Kucharzyk K."/>
            <person name="Murdoch R.W."/>
            <person name="Higgins S."/>
            <person name="Loffler F."/>
        </authorList>
    </citation>
    <scope>NUCLEOTIDE SEQUENCE</scope>
</reference>
<name>A0A645IWF2_9ZZZZ</name>
<sequence length="111" mass="11329">MPTAIAFITTGGTAASHIFGILYVSHAAARVAALPMTISIRPNPPAMFERKQPINSPGIASGMKNGSNVSASATLNCIGPNESGESATVSAAYKAAIIPETAIFLIITKNS</sequence>
<proteinExistence type="predicted"/>
<dbReference type="EMBL" id="VSSQ01124741">
    <property type="protein sequence ID" value="MPN55457.1"/>
    <property type="molecule type" value="Genomic_DNA"/>
</dbReference>
<protein>
    <submittedName>
        <fullName evidence="1">Uncharacterized protein</fullName>
    </submittedName>
</protein>
<dbReference type="AlphaFoldDB" id="A0A645IWF2"/>